<dbReference type="GO" id="GO:0000136">
    <property type="term" value="C:mannan polymerase complex"/>
    <property type="evidence" value="ECO:0007669"/>
    <property type="project" value="TreeGrafter"/>
</dbReference>
<proteinExistence type="inferred from homology"/>
<evidence type="ECO:0000256" key="1">
    <source>
        <dbReference type="ARBA" id="ARBA00009003"/>
    </source>
</evidence>
<reference evidence="3 4" key="1">
    <citation type="submission" date="2016-05" db="EMBL/GenBank/DDBJ databases">
        <title>A degradative enzymes factory behind the ericoid mycorrhizal symbiosis.</title>
        <authorList>
            <consortium name="DOE Joint Genome Institute"/>
            <person name="Martino E."/>
            <person name="Morin E."/>
            <person name="Grelet G."/>
            <person name="Kuo A."/>
            <person name="Kohler A."/>
            <person name="Daghino S."/>
            <person name="Barry K."/>
            <person name="Choi C."/>
            <person name="Cichocki N."/>
            <person name="Clum A."/>
            <person name="Copeland A."/>
            <person name="Hainaut M."/>
            <person name="Haridas S."/>
            <person name="Labutti K."/>
            <person name="Lindquist E."/>
            <person name="Lipzen A."/>
            <person name="Khouja H.-R."/>
            <person name="Murat C."/>
            <person name="Ohm R."/>
            <person name="Olson A."/>
            <person name="Spatafora J."/>
            <person name="Veneault-Fourrey C."/>
            <person name="Henrissat B."/>
            <person name="Grigoriev I."/>
            <person name="Martin F."/>
            <person name="Perotto S."/>
        </authorList>
    </citation>
    <scope>NUCLEOTIDE SEQUENCE [LARGE SCALE GENOMIC DNA]</scope>
    <source>
        <strain evidence="3 4">UAMH 7357</strain>
    </source>
</reference>
<accession>A0A2J6PTH0</accession>
<dbReference type="Proteomes" id="UP000235672">
    <property type="component" value="Unassembled WGS sequence"/>
</dbReference>
<comment type="similarity">
    <text evidence="1">Belongs to the glycosyltransferase 32 family.</text>
</comment>
<name>A0A2J6PTH0_9HELO</name>
<keyword evidence="4" id="KW-1185">Reference proteome</keyword>
<keyword evidence="3" id="KW-0808">Transferase</keyword>
<feature type="transmembrane region" description="Helical" evidence="2">
    <location>
        <begin position="6"/>
        <end position="24"/>
    </location>
</feature>
<dbReference type="GO" id="GO:0006487">
    <property type="term" value="P:protein N-linked glycosylation"/>
    <property type="evidence" value="ECO:0007669"/>
    <property type="project" value="TreeGrafter"/>
</dbReference>
<dbReference type="STRING" id="1745343.A0A2J6PTH0"/>
<sequence>MIRPLALLRIIVPLYALILLILYLRRDTTPPSDPETKSSPPLEILIPKTIHHVMIAIPKFKPNSHSISWQQSGWKVEYWTEDACSELAQELNTSYAETFQQLPSAVLKSDFCRYMVMYGRGGVYNDLDVHLMKALPWKVMGPPRNGSKGPPSLIVGLEGDATTKGLPRSPQFVQWTIASAPEHPVLLDALGRITERTPEFLKKQQADKNGDADVMNWTGPSVWTDAVLAYLSCTDMQLEKLRDLRMAVRIKDVLILPKRAFAVIQGEDHKNPDILVKHYFSGMWKHEKSWWSKLLPFG</sequence>
<dbReference type="InterPro" id="IPR029044">
    <property type="entry name" value="Nucleotide-diphossugar_trans"/>
</dbReference>
<keyword evidence="2" id="KW-0812">Transmembrane</keyword>
<dbReference type="InterPro" id="IPR007577">
    <property type="entry name" value="GlycoTrfase_DXD_sugar-bd_CS"/>
</dbReference>
<dbReference type="AlphaFoldDB" id="A0A2J6PTH0"/>
<gene>
    <name evidence="3" type="ORF">NA56DRAFT_276578</name>
</gene>
<evidence type="ECO:0000256" key="2">
    <source>
        <dbReference type="SAM" id="Phobius"/>
    </source>
</evidence>
<dbReference type="SUPFAM" id="SSF53448">
    <property type="entry name" value="Nucleotide-diphospho-sugar transferases"/>
    <property type="match status" value="1"/>
</dbReference>
<protein>
    <submittedName>
        <fullName evidence="3">Glycosyltransferase family 32 protein</fullName>
    </submittedName>
</protein>
<dbReference type="InterPro" id="IPR039367">
    <property type="entry name" value="Och1-like"/>
</dbReference>
<organism evidence="3 4">
    <name type="scientific">Hyaloscypha hepaticicola</name>
    <dbReference type="NCBI Taxonomy" id="2082293"/>
    <lineage>
        <taxon>Eukaryota</taxon>
        <taxon>Fungi</taxon>
        <taxon>Dikarya</taxon>
        <taxon>Ascomycota</taxon>
        <taxon>Pezizomycotina</taxon>
        <taxon>Leotiomycetes</taxon>
        <taxon>Helotiales</taxon>
        <taxon>Hyaloscyphaceae</taxon>
        <taxon>Hyaloscypha</taxon>
    </lineage>
</organism>
<dbReference type="Gene3D" id="3.90.550.20">
    <property type="match status" value="1"/>
</dbReference>
<dbReference type="GO" id="GO:0000009">
    <property type="term" value="F:alpha-1,6-mannosyltransferase activity"/>
    <property type="evidence" value="ECO:0007669"/>
    <property type="project" value="InterPro"/>
</dbReference>
<dbReference type="OrthoDB" id="409543at2759"/>
<dbReference type="PANTHER" id="PTHR31834:SF1">
    <property type="entry name" value="INITIATION-SPECIFIC ALPHA-1,6-MANNOSYLTRANSFERASE"/>
    <property type="match status" value="1"/>
</dbReference>
<evidence type="ECO:0000313" key="4">
    <source>
        <dbReference type="Proteomes" id="UP000235672"/>
    </source>
</evidence>
<dbReference type="Pfam" id="PF04488">
    <property type="entry name" value="Gly_transf_sug"/>
    <property type="match status" value="1"/>
</dbReference>
<dbReference type="PANTHER" id="PTHR31834">
    <property type="entry name" value="INITIATION-SPECIFIC ALPHA-1,6-MANNOSYLTRANSFERASE"/>
    <property type="match status" value="1"/>
</dbReference>
<keyword evidence="2" id="KW-1133">Transmembrane helix</keyword>
<evidence type="ECO:0000313" key="3">
    <source>
        <dbReference type="EMBL" id="PMD17322.1"/>
    </source>
</evidence>
<dbReference type="EMBL" id="KZ613500">
    <property type="protein sequence ID" value="PMD17322.1"/>
    <property type="molecule type" value="Genomic_DNA"/>
</dbReference>
<keyword evidence="2" id="KW-0472">Membrane</keyword>